<dbReference type="Proteomes" id="UP000077465">
    <property type="component" value="Chromosome"/>
</dbReference>
<evidence type="ECO:0000256" key="5">
    <source>
        <dbReference type="ARBA" id="ARBA00022842"/>
    </source>
</evidence>
<dbReference type="GO" id="GO:0008893">
    <property type="term" value="F:guanosine-3',5'-bis(diphosphate) 3'-diphosphatase activity"/>
    <property type="evidence" value="ECO:0007669"/>
    <property type="project" value="UniProtKB-EC"/>
</dbReference>
<keyword evidence="4 8" id="KW-0378">Hydrolase</keyword>
<dbReference type="Pfam" id="PF08335">
    <property type="entry name" value="GlnD_UR_UTase"/>
    <property type="match status" value="1"/>
</dbReference>
<dbReference type="CDD" id="cd04900">
    <property type="entry name" value="ACT_UUR-like_1"/>
    <property type="match status" value="1"/>
</dbReference>
<dbReference type="Gene3D" id="1.10.3210.10">
    <property type="entry name" value="Hypothetical protein af1432"/>
    <property type="match status" value="1"/>
</dbReference>
<dbReference type="EC" id="3.1.4.-" evidence="8"/>
<dbReference type="CDD" id="cd05401">
    <property type="entry name" value="NT_GlnE_GlnD_like"/>
    <property type="match status" value="1"/>
</dbReference>
<keyword evidence="1 8" id="KW-0808">Transferase</keyword>
<dbReference type="NCBIfam" id="TIGR01693">
    <property type="entry name" value="UTase_glnD"/>
    <property type="match status" value="1"/>
</dbReference>
<evidence type="ECO:0000256" key="3">
    <source>
        <dbReference type="ARBA" id="ARBA00022737"/>
    </source>
</evidence>
<keyword evidence="5 8" id="KW-0460">Magnesium</keyword>
<dbReference type="GO" id="GO:0008773">
    <property type="term" value="F:[protein-PII] uridylyltransferase activity"/>
    <property type="evidence" value="ECO:0007669"/>
    <property type="project" value="UniProtKB-UniRule"/>
</dbReference>
<evidence type="ECO:0000259" key="10">
    <source>
        <dbReference type="PROSITE" id="PS51831"/>
    </source>
</evidence>
<sequence length="924" mass="103793">MTKLVPNTMINLPPLPSFDPISYKGYLTELNAQIDRRITDLGLGALDVIEDYVALRTQAMDRVLARIFDEMLSDELGLFAIGGYGRGELFLCSDVDILILADDLNSHTKGIEQFVATLWDIGITPAISVRDVADMAIAVTDHTVATALLEARLIAGNDALRHIPTESVKNAWSVKAFFIAKTGESKARYLSHNATEYNLEPNIKSAPGTLRDLHILVWLAKFYFDDVKEFGDLSGVGFLSQDELNALQSAKKFLWCIRHHLHALTGRCEDRLLFDHQKNIAKRLHLIQDDADAGMFTAALEAMMRTYYRHAIQVAALFEMLCAYYKESYLEPEYEAVEIDEDFLQITQNETPIDSSLHVDGVAEEVRIRDGKITRQDAQIFAKDDDTFIKKPENLLRIFLIMGQHGIKKIAASTLRALYLSSHLIDDAYRANPKYRALFLANLQENNYLYQRLRIMKRYGVLGNYLPAFGQIMGLMQYDLFHRYTVDAHTLLLIRILHRFGGTTNAEYSQKFDLVSEVYQKINRKDLLVIAALFHDIAKGRGGDHSQLGAQDVYEFGRSHGLDDEDVEFVAWLVREHLTMSLTAQKQDIFDPEIIASFAEFTGTIAHLNHLYVLTVADMNATNSQLWNTWRASLLKQLYISTHRVLSLGASAAEMNAVIANRKDKAKQLLTAISTTDIDALWQDFGDDFFLKQKHHDIAWQTSEILANKSTLADNKPVIALRAHSDLALNAVQLFICTYDQDDLFAATVGVLDHMGLSVLDATILTADIDGKPAALDSYVVIDRYAIQGAERDDILTNDIRRQTLTARLMHALKSGESQISARNFTLYGQLKHFTVPTQVQFSEATSVARTGHHMMSLITKDRPALLARLGLIFSRLGIEVHGARITTLGERAEDVFYLSDKDGQTLSADKLNTLKIAVIEALA</sequence>
<comment type="activity regulation">
    <text evidence="8">Uridylyltransferase (UTase) activity is inhibited by glutamine, while glutamine activates uridylyl-removing (UR) activity.</text>
</comment>
<dbReference type="EC" id="2.7.7.59" evidence="8"/>
<comment type="function">
    <text evidence="8">Modifies, by uridylylation and deuridylylation, the PII regulatory proteins (GlnB and homologs), in response to the nitrogen status of the cell that GlnD senses through the glutamine level. Under low glutamine levels, catalyzes the conversion of the PII proteins and UTP to PII-UMP and PPi, while under higher glutamine levels, GlnD hydrolyzes PII-UMP to PII and UMP (deuridylylation). Thus, controls uridylylation state and activity of the PII proteins, and plays an important role in the regulation of nitrogen metabolism.</text>
</comment>
<dbReference type="InterPro" id="IPR013546">
    <property type="entry name" value="PII_UdlTrfase/GS_AdlTrfase"/>
</dbReference>
<dbReference type="SUPFAM" id="SSF81301">
    <property type="entry name" value="Nucleotidyltransferase"/>
    <property type="match status" value="1"/>
</dbReference>
<evidence type="ECO:0000313" key="11">
    <source>
        <dbReference type="EMBL" id="AKG07023.1"/>
    </source>
</evidence>
<dbReference type="AlphaFoldDB" id="A0AAC8T7N7"/>
<evidence type="ECO:0000256" key="6">
    <source>
        <dbReference type="ARBA" id="ARBA00023268"/>
    </source>
</evidence>
<dbReference type="PROSITE" id="PS51831">
    <property type="entry name" value="HD"/>
    <property type="match status" value="1"/>
</dbReference>
<dbReference type="CDD" id="cd00077">
    <property type="entry name" value="HDc"/>
    <property type="match status" value="1"/>
</dbReference>
<feature type="region of interest" description="Uridylyltransferase" evidence="8">
    <location>
        <begin position="1"/>
        <end position="352"/>
    </location>
</feature>
<dbReference type="InterPro" id="IPR006674">
    <property type="entry name" value="HD_domain"/>
</dbReference>
<evidence type="ECO:0000256" key="8">
    <source>
        <dbReference type="HAMAP-Rule" id="MF_00277"/>
    </source>
</evidence>
<accession>A0AAC8T7N7</accession>
<dbReference type="InterPro" id="IPR043519">
    <property type="entry name" value="NT_sf"/>
</dbReference>
<evidence type="ECO:0000259" key="9">
    <source>
        <dbReference type="PROSITE" id="PS51671"/>
    </source>
</evidence>
<dbReference type="GO" id="GO:0006808">
    <property type="term" value="P:regulation of nitrogen utilization"/>
    <property type="evidence" value="ECO:0007669"/>
    <property type="project" value="UniProtKB-UniRule"/>
</dbReference>
<evidence type="ECO:0000256" key="4">
    <source>
        <dbReference type="ARBA" id="ARBA00022801"/>
    </source>
</evidence>
<dbReference type="SUPFAM" id="SSF55021">
    <property type="entry name" value="ACT-like"/>
    <property type="match status" value="1"/>
</dbReference>
<dbReference type="PROSITE" id="PS51671">
    <property type="entry name" value="ACT"/>
    <property type="match status" value="1"/>
</dbReference>
<dbReference type="PANTHER" id="PTHR47320:SF1">
    <property type="entry name" value="BIFUNCTIONAL URIDYLYLTRANSFERASE_URIDYLYL-REMOVING ENZYME"/>
    <property type="match status" value="1"/>
</dbReference>
<dbReference type="PIRSF" id="PIRSF006288">
    <property type="entry name" value="PII_uridyltransf"/>
    <property type="match status" value="1"/>
</dbReference>
<comment type="cofactor">
    <cofactor evidence="8">
        <name>Mg(2+)</name>
        <dbReference type="ChEBI" id="CHEBI:18420"/>
    </cofactor>
</comment>
<dbReference type="InterPro" id="IPR002912">
    <property type="entry name" value="ACT_dom"/>
</dbReference>
<dbReference type="SUPFAM" id="SSF109604">
    <property type="entry name" value="HD-domain/PDEase-like"/>
    <property type="match status" value="1"/>
</dbReference>
<reference evidence="11 12" key="1">
    <citation type="submission" date="2015-05" db="EMBL/GenBank/DDBJ databases">
        <authorList>
            <person name="Dickey A."/>
            <person name="Clawson M."/>
            <person name="Bono J."/>
            <person name="Loy J.D."/>
        </authorList>
    </citation>
    <scope>NUCLEOTIDE SEQUENCE [LARGE SCALE GENOMIC DNA]</scope>
    <source>
        <strain evidence="11 12">22581</strain>
    </source>
</reference>
<protein>
    <recommendedName>
        <fullName evidence="8">Bifunctional uridylyltransferase/uridylyl-removing enzyme</fullName>
        <shortName evidence="8">UTase/UR</shortName>
    </recommendedName>
    <alternativeName>
        <fullName evidence="8">Bifunctional [protein-PII] modification enzyme</fullName>
    </alternativeName>
    <alternativeName>
        <fullName evidence="8">Bifunctional nitrogen sensor protein</fullName>
    </alternativeName>
    <domain>
        <recommendedName>
            <fullName evidence="8">[Protein-PII] uridylyltransferase</fullName>
            <shortName evidence="8">PII uridylyltransferase</shortName>
            <shortName evidence="8">UTase</shortName>
            <ecNumber evidence="8">2.7.7.59</ecNumber>
        </recommendedName>
    </domain>
    <domain>
        <recommendedName>
            <fullName evidence="8">[Protein-PII]-UMP uridylyl-removing enzyme</fullName>
            <shortName evidence="8">UR</shortName>
            <ecNumber evidence="8">3.1.4.-</ecNumber>
        </recommendedName>
    </domain>
</protein>
<proteinExistence type="inferred from homology"/>
<dbReference type="InterPro" id="IPR045865">
    <property type="entry name" value="ACT-like_dom_sf"/>
</dbReference>
<feature type="domain" description="HD" evidence="10">
    <location>
        <begin position="486"/>
        <end position="608"/>
    </location>
</feature>
<dbReference type="Pfam" id="PF01966">
    <property type="entry name" value="HD"/>
    <property type="match status" value="1"/>
</dbReference>
<dbReference type="EMBL" id="CP011376">
    <property type="protein sequence ID" value="AKG07023.1"/>
    <property type="molecule type" value="Genomic_DNA"/>
</dbReference>
<gene>
    <name evidence="8" type="primary">glnD</name>
    <name evidence="11" type="ORF">AAX06_01170</name>
</gene>
<dbReference type="GO" id="GO:0008081">
    <property type="term" value="F:phosphoric diester hydrolase activity"/>
    <property type="evidence" value="ECO:0007669"/>
    <property type="project" value="UniProtKB-UniRule"/>
</dbReference>
<keyword evidence="6 8" id="KW-0511">Multifunctional enzyme</keyword>
<comment type="domain">
    <text evidence="8">Has four distinct domains: an N-terminal nucleotidyltransferase (NT) domain responsible for UTase activity, a central HD domain that encodes UR activity, and two C-terminal ACT domains that seem to have a role in glutamine sensing.</text>
</comment>
<evidence type="ECO:0000256" key="7">
    <source>
        <dbReference type="ARBA" id="ARBA00047968"/>
    </source>
</evidence>
<evidence type="ECO:0000256" key="2">
    <source>
        <dbReference type="ARBA" id="ARBA00022695"/>
    </source>
</evidence>
<feature type="domain" description="ACT" evidence="9">
    <location>
        <begin position="855"/>
        <end position="924"/>
    </location>
</feature>
<name>A0AAC8T7N7_9GAMM</name>
<comment type="catalytic activity">
    <reaction evidence="7">
        <text>guanosine 3',5'-bis(diphosphate) + H2O = GDP + diphosphate + H(+)</text>
        <dbReference type="Rhea" id="RHEA:14253"/>
        <dbReference type="ChEBI" id="CHEBI:15377"/>
        <dbReference type="ChEBI" id="CHEBI:15378"/>
        <dbReference type="ChEBI" id="CHEBI:33019"/>
        <dbReference type="ChEBI" id="CHEBI:58189"/>
        <dbReference type="ChEBI" id="CHEBI:77828"/>
        <dbReference type="EC" id="3.1.7.2"/>
    </reaction>
</comment>
<evidence type="ECO:0000256" key="1">
    <source>
        <dbReference type="ARBA" id="ARBA00022679"/>
    </source>
</evidence>
<dbReference type="SUPFAM" id="SSF81593">
    <property type="entry name" value="Nucleotidyltransferase substrate binding subunit/domain"/>
    <property type="match status" value="1"/>
</dbReference>
<evidence type="ECO:0000313" key="12">
    <source>
        <dbReference type="Proteomes" id="UP000077465"/>
    </source>
</evidence>
<dbReference type="PANTHER" id="PTHR47320">
    <property type="entry name" value="BIFUNCTIONAL URIDYLYLTRANSFERASE/URIDYLYL-REMOVING ENZYME"/>
    <property type="match status" value="1"/>
</dbReference>
<comment type="caution">
    <text evidence="8">Lacks conserved residue(s) required for the propagation of feature annotation.</text>
</comment>
<dbReference type="CDD" id="cd04899">
    <property type="entry name" value="ACT_ACR-UUR-like_2"/>
    <property type="match status" value="1"/>
</dbReference>
<dbReference type="InterPro" id="IPR003607">
    <property type="entry name" value="HD/PDEase_dom"/>
</dbReference>
<comment type="similarity">
    <text evidence="8">Belongs to the GlnD family.</text>
</comment>
<comment type="catalytic activity">
    <reaction evidence="8">
        <text>[protein-PII]-uridylyl-L-tyrosine + H2O = [protein-PII]-L-tyrosine + UMP + H(+)</text>
        <dbReference type="Rhea" id="RHEA:48600"/>
        <dbReference type="Rhea" id="RHEA-COMP:12147"/>
        <dbReference type="Rhea" id="RHEA-COMP:12148"/>
        <dbReference type="ChEBI" id="CHEBI:15377"/>
        <dbReference type="ChEBI" id="CHEBI:15378"/>
        <dbReference type="ChEBI" id="CHEBI:46858"/>
        <dbReference type="ChEBI" id="CHEBI:57865"/>
        <dbReference type="ChEBI" id="CHEBI:90602"/>
    </reaction>
</comment>
<dbReference type="HAMAP" id="MF_00277">
    <property type="entry name" value="PII_uridylyl_transf"/>
    <property type="match status" value="1"/>
</dbReference>
<organism evidence="11 12">
    <name type="scientific">Moraxella bovoculi</name>
    <dbReference type="NCBI Taxonomy" id="386891"/>
    <lineage>
        <taxon>Bacteria</taxon>
        <taxon>Pseudomonadati</taxon>
        <taxon>Pseudomonadota</taxon>
        <taxon>Gammaproteobacteria</taxon>
        <taxon>Moraxellales</taxon>
        <taxon>Moraxellaceae</taxon>
        <taxon>Moraxella</taxon>
    </lineage>
</organism>
<keyword evidence="2 8" id="KW-0548">Nucleotidyltransferase</keyword>
<comment type="catalytic activity">
    <reaction evidence="8">
        <text>[protein-PII]-L-tyrosine + UTP = [protein-PII]-uridylyl-L-tyrosine + diphosphate</text>
        <dbReference type="Rhea" id="RHEA:13673"/>
        <dbReference type="Rhea" id="RHEA-COMP:12147"/>
        <dbReference type="Rhea" id="RHEA-COMP:12148"/>
        <dbReference type="ChEBI" id="CHEBI:33019"/>
        <dbReference type="ChEBI" id="CHEBI:46398"/>
        <dbReference type="ChEBI" id="CHEBI:46858"/>
        <dbReference type="ChEBI" id="CHEBI:90602"/>
        <dbReference type="EC" id="2.7.7.59"/>
    </reaction>
</comment>
<dbReference type="SMART" id="SM00471">
    <property type="entry name" value="HDc"/>
    <property type="match status" value="1"/>
</dbReference>
<dbReference type="InterPro" id="IPR010043">
    <property type="entry name" value="UTase/UR"/>
</dbReference>
<keyword evidence="3" id="KW-0677">Repeat</keyword>